<feature type="compositionally biased region" description="Polar residues" evidence="5">
    <location>
        <begin position="166"/>
        <end position="175"/>
    </location>
</feature>
<feature type="compositionally biased region" description="Polar residues" evidence="5">
    <location>
        <begin position="8"/>
        <end position="17"/>
    </location>
</feature>
<evidence type="ECO:0000313" key="6">
    <source>
        <dbReference type="EMBL" id="KAK3223513.1"/>
    </source>
</evidence>
<dbReference type="InterPro" id="IPR001087">
    <property type="entry name" value="GDSL"/>
</dbReference>
<proteinExistence type="inferred from homology"/>
<feature type="compositionally biased region" description="Pro residues" evidence="5">
    <location>
        <begin position="99"/>
        <end position="120"/>
    </location>
</feature>
<dbReference type="Proteomes" id="UP001281410">
    <property type="component" value="Unassembled WGS sequence"/>
</dbReference>
<name>A0AAE0ASP6_9ROSI</name>
<dbReference type="Pfam" id="PF00657">
    <property type="entry name" value="Lipase_GDSL"/>
    <property type="match status" value="1"/>
</dbReference>
<sequence>MDKVQLSVKFSKSPVQTNEEEEEGPLVSYNQGASLMIFPKTERLTCINTSSIQHILGNQTKPSNLFNISFNKMINSKTLFLQITLSILFVSLSLSSAHPKPPVTNPPQPSTYASTPPPVVPSDNINPSQPSIPVAAPPQTTISSNPPINNPSQPSIPAAPVVPSNPDISNPSQPSIPAAAVVPSSNINPSQPSIPAAAAPQLSTPVAATPQVQPSNQAAATATATASSKSNGSFSASFKYNGSFSASFSYNGSFNKVFAFGDSFTDTGNAYLLGGLKSTFFGSLFSRFVNSFNSSSHLSGNRQSNGRLVVDFLCDSLNIPYLPPYKQTKVNFSHGANFAIAGATSLSANFFNKLKNNNNAKNANLMWKGIPSSFQTQLDWFNKFLQEKECNKMNGGACKADMENSLFWIGGMGRNDYARTLGAGSTFQIPRLKEMTVAYISKFLQTLTERGAKYIVVQGLPPVGCCPLELFLTKSTDRDQMGCASVINGIIMAHNELLQRMLVNFQKKNSHCTVVYADYWNAYKTILANHKKFDFEEPFKACCGSGGGALNFNSKSICGTSGTSACKDPSRYISWDGVHFTESMHRTIADLFLNQGFCKPSFDTMIKMKGGMAAKGGGGMNVKV</sequence>
<feature type="region of interest" description="Disordered" evidence="5">
    <location>
        <begin position="210"/>
        <end position="233"/>
    </location>
</feature>
<evidence type="ECO:0000256" key="5">
    <source>
        <dbReference type="SAM" id="MobiDB-lite"/>
    </source>
</evidence>
<gene>
    <name evidence="6" type="ORF">Dsin_010538</name>
</gene>
<dbReference type="EMBL" id="JANJYJ010000003">
    <property type="protein sequence ID" value="KAK3223513.1"/>
    <property type="molecule type" value="Genomic_DNA"/>
</dbReference>
<feature type="region of interest" description="Disordered" evidence="5">
    <location>
        <begin position="98"/>
        <end position="184"/>
    </location>
</feature>
<organism evidence="6 7">
    <name type="scientific">Dipteronia sinensis</name>
    <dbReference type="NCBI Taxonomy" id="43782"/>
    <lineage>
        <taxon>Eukaryota</taxon>
        <taxon>Viridiplantae</taxon>
        <taxon>Streptophyta</taxon>
        <taxon>Embryophyta</taxon>
        <taxon>Tracheophyta</taxon>
        <taxon>Spermatophyta</taxon>
        <taxon>Magnoliopsida</taxon>
        <taxon>eudicotyledons</taxon>
        <taxon>Gunneridae</taxon>
        <taxon>Pentapetalae</taxon>
        <taxon>rosids</taxon>
        <taxon>malvids</taxon>
        <taxon>Sapindales</taxon>
        <taxon>Sapindaceae</taxon>
        <taxon>Hippocastanoideae</taxon>
        <taxon>Acereae</taxon>
        <taxon>Dipteronia</taxon>
    </lineage>
</organism>
<feature type="compositionally biased region" description="Low complexity" evidence="5">
    <location>
        <begin position="218"/>
        <end position="233"/>
    </location>
</feature>
<keyword evidence="7" id="KW-1185">Reference proteome</keyword>
<dbReference type="InterPro" id="IPR035669">
    <property type="entry name" value="SGNH_plant_lipase-like"/>
</dbReference>
<evidence type="ECO:0000256" key="4">
    <source>
        <dbReference type="ARBA" id="ARBA00023180"/>
    </source>
</evidence>
<comment type="similarity">
    <text evidence="1">Belongs to the 'GDSL' lipolytic enzyme family.</text>
</comment>
<dbReference type="PANTHER" id="PTHR22835:SF532">
    <property type="entry name" value="SERINE-RICH ADHESIN FOR PLATELETS-LIKE ISOFORM X1"/>
    <property type="match status" value="1"/>
</dbReference>
<dbReference type="SUPFAM" id="SSF52266">
    <property type="entry name" value="SGNH hydrolase"/>
    <property type="match status" value="1"/>
</dbReference>
<keyword evidence="2" id="KW-0732">Signal</keyword>
<feature type="compositionally biased region" description="Low complexity" evidence="5">
    <location>
        <begin position="142"/>
        <end position="156"/>
    </location>
</feature>
<dbReference type="Gene3D" id="3.40.50.1110">
    <property type="entry name" value="SGNH hydrolase"/>
    <property type="match status" value="1"/>
</dbReference>
<evidence type="ECO:0000256" key="2">
    <source>
        <dbReference type="ARBA" id="ARBA00022729"/>
    </source>
</evidence>
<evidence type="ECO:0000256" key="3">
    <source>
        <dbReference type="ARBA" id="ARBA00022801"/>
    </source>
</evidence>
<keyword evidence="3" id="KW-0378">Hydrolase</keyword>
<evidence type="ECO:0000313" key="7">
    <source>
        <dbReference type="Proteomes" id="UP001281410"/>
    </source>
</evidence>
<protein>
    <submittedName>
        <fullName evidence="6">Uncharacterized protein</fullName>
    </submittedName>
</protein>
<feature type="region of interest" description="Disordered" evidence="5">
    <location>
        <begin position="1"/>
        <end position="24"/>
    </location>
</feature>
<keyword evidence="4" id="KW-0325">Glycoprotein</keyword>
<dbReference type="CDD" id="cd01837">
    <property type="entry name" value="SGNH_plant_lipase_like"/>
    <property type="match status" value="1"/>
</dbReference>
<dbReference type="AlphaFoldDB" id="A0AAE0ASP6"/>
<accession>A0AAE0ASP6</accession>
<comment type="caution">
    <text evidence="6">The sequence shown here is derived from an EMBL/GenBank/DDBJ whole genome shotgun (WGS) entry which is preliminary data.</text>
</comment>
<reference evidence="6" key="1">
    <citation type="journal article" date="2023" name="Plant J.">
        <title>Genome sequences and population genomics provide insights into the demographic history, inbreeding, and mutation load of two 'living fossil' tree species of Dipteronia.</title>
        <authorList>
            <person name="Feng Y."/>
            <person name="Comes H.P."/>
            <person name="Chen J."/>
            <person name="Zhu S."/>
            <person name="Lu R."/>
            <person name="Zhang X."/>
            <person name="Li P."/>
            <person name="Qiu J."/>
            <person name="Olsen K.M."/>
            <person name="Qiu Y."/>
        </authorList>
    </citation>
    <scope>NUCLEOTIDE SEQUENCE</scope>
    <source>
        <strain evidence="6">NBL</strain>
    </source>
</reference>
<dbReference type="InterPro" id="IPR036514">
    <property type="entry name" value="SGNH_hydro_sf"/>
</dbReference>
<dbReference type="PANTHER" id="PTHR22835">
    <property type="entry name" value="ZINC FINGER FYVE DOMAIN CONTAINING PROTEIN"/>
    <property type="match status" value="1"/>
</dbReference>
<evidence type="ECO:0000256" key="1">
    <source>
        <dbReference type="ARBA" id="ARBA00008668"/>
    </source>
</evidence>
<dbReference type="GO" id="GO:0016788">
    <property type="term" value="F:hydrolase activity, acting on ester bonds"/>
    <property type="evidence" value="ECO:0007669"/>
    <property type="project" value="InterPro"/>
</dbReference>